<dbReference type="InterPro" id="IPR039424">
    <property type="entry name" value="SBP_5"/>
</dbReference>
<feature type="domain" description="Solute-binding protein family 5" evidence="1">
    <location>
        <begin position="151"/>
        <end position="562"/>
    </location>
</feature>
<reference evidence="2" key="1">
    <citation type="submission" date="2019-09" db="EMBL/GenBank/DDBJ databases">
        <title>Characterisation of the sponge microbiome using genome-centric metagenomics.</title>
        <authorList>
            <person name="Engelberts J.P."/>
            <person name="Robbins S.J."/>
            <person name="De Goeij J.M."/>
            <person name="Aranda M."/>
            <person name="Bell S.C."/>
            <person name="Webster N.S."/>
        </authorList>
    </citation>
    <scope>NUCLEOTIDE SEQUENCE</scope>
    <source>
        <strain evidence="2">SB0662_bin_9</strain>
    </source>
</reference>
<dbReference type="SUPFAM" id="SSF53850">
    <property type="entry name" value="Periplasmic binding protein-like II"/>
    <property type="match status" value="1"/>
</dbReference>
<evidence type="ECO:0000313" key="2">
    <source>
        <dbReference type="EMBL" id="MYD89305.1"/>
    </source>
</evidence>
<organism evidence="2">
    <name type="scientific">Caldilineaceae bacterium SB0662_bin_9</name>
    <dbReference type="NCBI Taxonomy" id="2605258"/>
    <lineage>
        <taxon>Bacteria</taxon>
        <taxon>Bacillati</taxon>
        <taxon>Chloroflexota</taxon>
        <taxon>Caldilineae</taxon>
        <taxon>Caldilineales</taxon>
        <taxon>Caldilineaceae</taxon>
    </lineage>
</organism>
<dbReference type="Gene3D" id="3.40.190.10">
    <property type="entry name" value="Periplasmic binding protein-like II"/>
    <property type="match status" value="1"/>
</dbReference>
<dbReference type="Pfam" id="PF00496">
    <property type="entry name" value="SBP_bac_5"/>
    <property type="match status" value="1"/>
</dbReference>
<name>A0A6B1DR85_9CHLR</name>
<comment type="caution">
    <text evidence="2">The sequence shown here is derived from an EMBL/GenBank/DDBJ whole genome shotgun (WGS) entry which is preliminary data.</text>
</comment>
<dbReference type="PANTHER" id="PTHR30290:SF62">
    <property type="entry name" value="OLIGOPEPTIDE ABC TRANSPORTER, PERIPLASMIC OLIGOPEPTIDE-BINDING PROTEIN"/>
    <property type="match status" value="1"/>
</dbReference>
<dbReference type="InterPro" id="IPR006311">
    <property type="entry name" value="TAT_signal"/>
</dbReference>
<dbReference type="AlphaFoldDB" id="A0A6B1DR85"/>
<dbReference type="PROSITE" id="PS51318">
    <property type="entry name" value="TAT"/>
    <property type="match status" value="1"/>
</dbReference>
<dbReference type="PANTHER" id="PTHR30290">
    <property type="entry name" value="PERIPLASMIC BINDING COMPONENT OF ABC TRANSPORTER"/>
    <property type="match status" value="1"/>
</dbReference>
<dbReference type="GO" id="GO:0015833">
    <property type="term" value="P:peptide transport"/>
    <property type="evidence" value="ECO:0007669"/>
    <property type="project" value="TreeGrafter"/>
</dbReference>
<dbReference type="CDD" id="cd08500">
    <property type="entry name" value="PBP2_NikA_DppA_OppA_like_4"/>
    <property type="match status" value="1"/>
</dbReference>
<dbReference type="GO" id="GO:1904680">
    <property type="term" value="F:peptide transmembrane transporter activity"/>
    <property type="evidence" value="ECO:0007669"/>
    <property type="project" value="TreeGrafter"/>
</dbReference>
<protein>
    <recommendedName>
        <fullName evidence="1">Solute-binding protein family 5 domain-containing protein</fullName>
    </recommendedName>
</protein>
<dbReference type="InterPro" id="IPR000914">
    <property type="entry name" value="SBP_5_dom"/>
</dbReference>
<accession>A0A6B1DR85</accession>
<proteinExistence type="predicted"/>
<evidence type="ECO:0000259" key="1">
    <source>
        <dbReference type="Pfam" id="PF00496"/>
    </source>
</evidence>
<sequence>MGGSTQAGFGAVAAMLELLMADWTRMDRRAFLKGTAMASAALAVTACSRARSRGASDAPDAMSTEDAPAVDMGSRFGEAPMLAERVAAGELPPVEERLPPNPEVIVPRDAVGEYGGQSVVAIGNANYLFGDPQAVMGTELILRIDEDFSSIRGGLAESWEFSDGGKIQVLHLRQGLKWSNGDPFTADDFVFAWEDLWNNEEFAPGGPPGTWSTGSGADRKHLTMEKVDEYTIRLTFDRPYPLIILHQTFYAGSQGGLWQPSNYAKQFHPKHADADDLAQMIEDAGFETWDQLLRDRCRVGSTIPAQVGLPGMTAFIRVDDAPDHHTYERNPYYWKVDTEGNQLPYIDSTLIHIISDREVALARLIAGELTFSGRQAQLQDMELYGQNIDSAGIKIKMWSSTFPGKTVIVPNHTAKDANLRAFFRNKDVRHALSVALDRHDINNTVYFGLGEPRQWAVWSSSKYYRDGDEGHWAQHDPDMANQLLDAAGYDQRDGDGYRLHPDGTRVTWLCQLDTEQIDVVHVFELAAEQWRNVGLEAILKPVSRAQLNELVAANDVEMSGWEGDISDITWVWTSRLNHPSHGNVRWGRAWQLWFNGDTDNEFAEEPPEEIKYVNTRWQDMIDALTDDEHVAIARELWDWFYDYLPGFGTVGIPKPIVMKQNFTNFPDDGVWGFSVIRAVPVNPEQFFFKS</sequence>
<gene>
    <name evidence="2" type="ORF">F4Y08_03050</name>
</gene>
<dbReference type="EMBL" id="VXPY01000015">
    <property type="protein sequence ID" value="MYD89305.1"/>
    <property type="molecule type" value="Genomic_DNA"/>
</dbReference>
<dbReference type="Gene3D" id="3.10.105.10">
    <property type="entry name" value="Dipeptide-binding Protein, Domain 3"/>
    <property type="match status" value="1"/>
</dbReference>